<organism evidence="1 2">
    <name type="scientific">Caenorhabditis nigoni</name>
    <dbReference type="NCBI Taxonomy" id="1611254"/>
    <lineage>
        <taxon>Eukaryota</taxon>
        <taxon>Metazoa</taxon>
        <taxon>Ecdysozoa</taxon>
        <taxon>Nematoda</taxon>
        <taxon>Chromadorea</taxon>
        <taxon>Rhabditida</taxon>
        <taxon>Rhabditina</taxon>
        <taxon>Rhabditomorpha</taxon>
        <taxon>Rhabditoidea</taxon>
        <taxon>Rhabditidae</taxon>
        <taxon>Peloderinae</taxon>
        <taxon>Caenorhabditis</taxon>
    </lineage>
</organism>
<dbReference type="EMBL" id="PDUG01000005">
    <property type="protein sequence ID" value="PIC22548.1"/>
    <property type="molecule type" value="Genomic_DNA"/>
</dbReference>
<sequence length="277" mass="32272">MFPNWIRKAFWTQSLELNTNQLSIHWNEKNGSFRHRIERVSKPMEVQKKYQDYINSIFHYSGTYKLSLSVKCEGSLPNITNVSYIQIGKAPMKQNGPTIDAQFLTNVLAKYLDTHTLSVDASIVGELPKDSPFFQVQNIAVGSRRGPEYIHNFVGRHLRLSCVTVTDQDIIQFLQKWMSNEAYHNLETFVIFVDHPLIINADLIRQTIECEDYDPNEPEKRPEHFVIDAPFDYLMPIERYSFWKDNVVEIKRATDGKRAFLAIYPTHLQFIAPENLT</sequence>
<name>A0A2G5T5P9_9PELO</name>
<evidence type="ECO:0008006" key="3">
    <source>
        <dbReference type="Google" id="ProtNLM"/>
    </source>
</evidence>
<evidence type="ECO:0000313" key="2">
    <source>
        <dbReference type="Proteomes" id="UP000230233"/>
    </source>
</evidence>
<evidence type="ECO:0000313" key="1">
    <source>
        <dbReference type="EMBL" id="PIC22548.1"/>
    </source>
</evidence>
<protein>
    <recommendedName>
        <fullName evidence="3">F-box associated domain-containing protein</fullName>
    </recommendedName>
</protein>
<dbReference type="Proteomes" id="UP000230233">
    <property type="component" value="Chromosome V"/>
</dbReference>
<comment type="caution">
    <text evidence="1">The sequence shown here is derived from an EMBL/GenBank/DDBJ whole genome shotgun (WGS) entry which is preliminary data.</text>
</comment>
<accession>A0A2G5T5P9</accession>
<gene>
    <name evidence="1" type="primary">Cnig_chr_V.g16564</name>
    <name evidence="1" type="ORF">B9Z55_016564</name>
</gene>
<dbReference type="AlphaFoldDB" id="A0A2G5T5P9"/>
<reference evidence="2" key="1">
    <citation type="submission" date="2017-10" db="EMBL/GenBank/DDBJ databases">
        <title>Rapid genome shrinkage in a self-fertile nematode reveals novel sperm competition proteins.</title>
        <authorList>
            <person name="Yin D."/>
            <person name="Schwarz E.M."/>
            <person name="Thomas C.G."/>
            <person name="Felde R.L."/>
            <person name="Korf I.F."/>
            <person name="Cutter A.D."/>
            <person name="Schartner C.M."/>
            <person name="Ralston E.J."/>
            <person name="Meyer B.J."/>
            <person name="Haag E.S."/>
        </authorList>
    </citation>
    <scope>NUCLEOTIDE SEQUENCE [LARGE SCALE GENOMIC DNA]</scope>
    <source>
        <strain evidence="2">JU1422</strain>
    </source>
</reference>
<dbReference type="PANTHER" id="PTHR21503:SF8">
    <property type="entry name" value="F-BOX ASSOCIATED DOMAIN-CONTAINING PROTEIN-RELATED"/>
    <property type="match status" value="1"/>
</dbReference>
<proteinExistence type="predicted"/>
<keyword evidence="2" id="KW-1185">Reference proteome</keyword>
<dbReference type="PANTHER" id="PTHR21503">
    <property type="entry name" value="F-BOX-CONTAINING HYPOTHETICAL PROTEIN C.ELEGANS"/>
    <property type="match status" value="1"/>
</dbReference>
<dbReference type="OrthoDB" id="5908274at2759"/>